<feature type="region of interest" description="Disordered" evidence="3">
    <location>
        <begin position="1"/>
        <end position="22"/>
    </location>
</feature>
<organism evidence="5 6">
    <name type="scientific">Saccharothrix syringae</name>
    <name type="common">Nocardiopsis syringae</name>
    <dbReference type="NCBI Taxonomy" id="103733"/>
    <lineage>
        <taxon>Bacteria</taxon>
        <taxon>Bacillati</taxon>
        <taxon>Actinomycetota</taxon>
        <taxon>Actinomycetes</taxon>
        <taxon>Pseudonocardiales</taxon>
        <taxon>Pseudonocardiaceae</taxon>
        <taxon>Saccharothrix</taxon>
    </lineage>
</organism>
<dbReference type="Proteomes" id="UP000325787">
    <property type="component" value="Chromosome"/>
</dbReference>
<dbReference type="PROSITE" id="PS50801">
    <property type="entry name" value="STAS"/>
    <property type="match status" value="1"/>
</dbReference>
<dbReference type="Pfam" id="PF01740">
    <property type="entry name" value="STAS"/>
    <property type="match status" value="1"/>
</dbReference>
<keyword evidence="6" id="KW-1185">Reference proteome</keyword>
<dbReference type="OrthoDB" id="3576811at2"/>
<evidence type="ECO:0000256" key="2">
    <source>
        <dbReference type="RuleBase" id="RU003749"/>
    </source>
</evidence>
<evidence type="ECO:0000256" key="3">
    <source>
        <dbReference type="SAM" id="MobiDB-lite"/>
    </source>
</evidence>
<dbReference type="SUPFAM" id="SSF52091">
    <property type="entry name" value="SpoIIaa-like"/>
    <property type="match status" value="1"/>
</dbReference>
<sequence length="139" mass="14105">MTVQDPDVVATSGPESAAASSPRAGQIGLTVRKVGEGVTVVAASGEIDMLTAPQLRAEVLRHLDGGDTLVLDLSGVSFLGSAGLAVLVEASQHGKRRGTAFRVVAVERAVTRPLAATGLGEVFSVFESVDLALGADGPR</sequence>
<feature type="domain" description="STAS" evidence="4">
    <location>
        <begin position="36"/>
        <end position="136"/>
    </location>
</feature>
<dbReference type="InterPro" id="IPR002645">
    <property type="entry name" value="STAS_dom"/>
</dbReference>
<dbReference type="RefSeq" id="WP_033427972.1">
    <property type="nucleotide sequence ID" value="NZ_CP034550.1"/>
</dbReference>
<accession>A0A5Q0H8T6</accession>
<evidence type="ECO:0000313" key="6">
    <source>
        <dbReference type="Proteomes" id="UP000325787"/>
    </source>
</evidence>
<dbReference type="PANTHER" id="PTHR33495">
    <property type="entry name" value="ANTI-SIGMA FACTOR ANTAGONIST TM_1081-RELATED-RELATED"/>
    <property type="match status" value="1"/>
</dbReference>
<dbReference type="NCBIfam" id="TIGR00377">
    <property type="entry name" value="ant_ant_sig"/>
    <property type="match status" value="1"/>
</dbReference>
<dbReference type="GO" id="GO:0043856">
    <property type="term" value="F:anti-sigma factor antagonist activity"/>
    <property type="evidence" value="ECO:0007669"/>
    <property type="project" value="InterPro"/>
</dbReference>
<evidence type="ECO:0000313" key="5">
    <source>
        <dbReference type="EMBL" id="QFZ22250.1"/>
    </source>
</evidence>
<dbReference type="CDD" id="cd07043">
    <property type="entry name" value="STAS_anti-anti-sigma_factors"/>
    <property type="match status" value="1"/>
</dbReference>
<reference evidence="6" key="1">
    <citation type="journal article" date="2021" name="Curr. Microbiol.">
        <title>Complete genome of nocamycin-producing strain Saccharothrix syringae NRRL B-16468 reveals the biosynthetic potential for secondary metabolites.</title>
        <authorList>
            <person name="Mo X."/>
            <person name="Yang S."/>
        </authorList>
    </citation>
    <scope>NUCLEOTIDE SEQUENCE [LARGE SCALE GENOMIC DNA]</scope>
    <source>
        <strain evidence="6">ATCC 51364 / DSM 43886 / JCM 6844 / KCTC 9398 / NBRC 14523 / NRRL B-16468 / INA 2240</strain>
    </source>
</reference>
<proteinExistence type="inferred from homology"/>
<dbReference type="KEGG" id="ssyi:EKG83_36855"/>
<evidence type="ECO:0000259" key="4">
    <source>
        <dbReference type="PROSITE" id="PS50801"/>
    </source>
</evidence>
<dbReference type="PANTHER" id="PTHR33495:SF2">
    <property type="entry name" value="ANTI-SIGMA FACTOR ANTAGONIST TM_1081-RELATED"/>
    <property type="match status" value="1"/>
</dbReference>
<dbReference type="Gene3D" id="3.30.750.24">
    <property type="entry name" value="STAS domain"/>
    <property type="match status" value="1"/>
</dbReference>
<protein>
    <recommendedName>
        <fullName evidence="2">Anti-sigma factor antagonist</fullName>
    </recommendedName>
</protein>
<comment type="similarity">
    <text evidence="1 2">Belongs to the anti-sigma-factor antagonist family.</text>
</comment>
<dbReference type="InterPro" id="IPR036513">
    <property type="entry name" value="STAS_dom_sf"/>
</dbReference>
<gene>
    <name evidence="5" type="ORF">EKG83_36855</name>
</gene>
<name>A0A5Q0H8T6_SACSY</name>
<dbReference type="InterPro" id="IPR003658">
    <property type="entry name" value="Anti-sigma_ant"/>
</dbReference>
<evidence type="ECO:0000256" key="1">
    <source>
        <dbReference type="ARBA" id="ARBA00009013"/>
    </source>
</evidence>
<dbReference type="AlphaFoldDB" id="A0A5Q0H8T6"/>
<dbReference type="EMBL" id="CP034550">
    <property type="protein sequence ID" value="QFZ22250.1"/>
    <property type="molecule type" value="Genomic_DNA"/>
</dbReference>